<evidence type="ECO:0000256" key="6">
    <source>
        <dbReference type="ARBA" id="ARBA00022670"/>
    </source>
</evidence>
<protein>
    <submittedName>
        <fullName evidence="10">Peptidase M29</fullName>
    </submittedName>
</protein>
<dbReference type="PRINTS" id="PR00919">
    <property type="entry name" value="THERMOPTASE"/>
</dbReference>
<dbReference type="InterPro" id="IPR000787">
    <property type="entry name" value="Peptidase_M29"/>
</dbReference>
<evidence type="ECO:0000256" key="4">
    <source>
        <dbReference type="ARBA" id="ARBA00008236"/>
    </source>
</evidence>
<reference evidence="10 11" key="1">
    <citation type="submission" date="2014-06" db="EMBL/GenBank/DDBJ databases">
        <title>Draft genome sequence of Paenibacillus sp. MSt1.</title>
        <authorList>
            <person name="Aw Y.K."/>
            <person name="Ong K.S."/>
            <person name="Gan H.M."/>
            <person name="Lee S.M."/>
        </authorList>
    </citation>
    <scope>NUCLEOTIDE SEQUENCE [LARGE SCALE GENOMIC DNA]</scope>
    <source>
        <strain evidence="10 11">MSt1</strain>
    </source>
</reference>
<dbReference type="OrthoDB" id="9803993at2"/>
<evidence type="ECO:0000313" key="11">
    <source>
        <dbReference type="Proteomes" id="UP000028123"/>
    </source>
</evidence>
<comment type="cofactor">
    <cofactor evidence="2">
        <name>Mg(2+)</name>
        <dbReference type="ChEBI" id="CHEBI:18420"/>
    </cofactor>
</comment>
<comment type="caution">
    <text evidence="10">The sequence shown here is derived from an EMBL/GenBank/DDBJ whole genome shotgun (WGS) entry which is preliminary data.</text>
</comment>
<dbReference type="Gene3D" id="3.40.1830.10">
    <property type="entry name" value="Thermophilic metalloprotease (M29)"/>
    <property type="match status" value="1"/>
</dbReference>
<comment type="cofactor">
    <cofactor evidence="1">
        <name>Co(2+)</name>
        <dbReference type="ChEBI" id="CHEBI:48828"/>
    </cofactor>
</comment>
<evidence type="ECO:0000313" key="10">
    <source>
        <dbReference type="EMBL" id="KEQ24003.1"/>
    </source>
</evidence>
<accession>A0A081NZY0</accession>
<sequence>MSTFAHKLEKYATLAVRVGANVQQGQTVVVMAPVVAAELVRLVAVKAYEAGAKNVMVEWNDEELTRIKYKMAPMEAFHEYPMWKAQGLQELAENDAAFIQFYGPNPDLLKDVDPERVSTANKTASTALKGYRSQLMAHRASWTLMAYATPEWALKIFPDLSPEAALDALWERIFEATRVNADDPVEAWKEHNARLARTVSYLNEKRYKQLVYEASGTNLTVDLPEKHVWLGGAKENAKGIFFNPNLPTEEVFTMPHHDGVNGVVRSTKPLNHGGQLIDGFSLTFKDGKVVDFSADKGYEMLKRLLDTDEGARKLGEVALVPHESPISNTNLIFYNTLFDENASSHLALGQAYPVNLDGGTEMKEEELSQHGANSSLVHVDFMIGSADMNIDGITQDGVREPVFRAGNWALPV</sequence>
<dbReference type="GO" id="GO:0008237">
    <property type="term" value="F:metallopeptidase activity"/>
    <property type="evidence" value="ECO:0007669"/>
    <property type="project" value="UniProtKB-KW"/>
</dbReference>
<comment type="cofactor">
    <cofactor evidence="3">
        <name>Zn(2+)</name>
        <dbReference type="ChEBI" id="CHEBI:29105"/>
    </cofactor>
</comment>
<keyword evidence="7" id="KW-0479">Metal-binding</keyword>
<keyword evidence="6" id="KW-0645">Protease</keyword>
<dbReference type="GO" id="GO:0006508">
    <property type="term" value="P:proteolysis"/>
    <property type="evidence" value="ECO:0007669"/>
    <property type="project" value="UniProtKB-KW"/>
</dbReference>
<dbReference type="GO" id="GO:0004177">
    <property type="term" value="F:aminopeptidase activity"/>
    <property type="evidence" value="ECO:0007669"/>
    <property type="project" value="UniProtKB-KW"/>
</dbReference>
<keyword evidence="8" id="KW-0378">Hydrolase</keyword>
<proteinExistence type="inferred from homology"/>
<comment type="similarity">
    <text evidence="4">Belongs to the peptidase M29 family.</text>
</comment>
<evidence type="ECO:0000256" key="1">
    <source>
        <dbReference type="ARBA" id="ARBA00001941"/>
    </source>
</evidence>
<organism evidence="10 11">
    <name type="scientific">Paenibacillus tyrfis</name>
    <dbReference type="NCBI Taxonomy" id="1501230"/>
    <lineage>
        <taxon>Bacteria</taxon>
        <taxon>Bacillati</taxon>
        <taxon>Bacillota</taxon>
        <taxon>Bacilli</taxon>
        <taxon>Bacillales</taxon>
        <taxon>Paenibacillaceae</taxon>
        <taxon>Paenibacillus</taxon>
    </lineage>
</organism>
<evidence type="ECO:0000256" key="5">
    <source>
        <dbReference type="ARBA" id="ARBA00022438"/>
    </source>
</evidence>
<keyword evidence="5" id="KW-0031">Aminopeptidase</keyword>
<dbReference type="AlphaFoldDB" id="A0A081NZY0"/>
<evidence type="ECO:0000256" key="7">
    <source>
        <dbReference type="ARBA" id="ARBA00022723"/>
    </source>
</evidence>
<dbReference type="RefSeq" id="WP_036686081.1">
    <property type="nucleotide sequence ID" value="NZ_JNVM01000017.1"/>
</dbReference>
<gene>
    <name evidence="10" type="ORF">ET33_09800</name>
</gene>
<dbReference type="Proteomes" id="UP000028123">
    <property type="component" value="Unassembled WGS sequence"/>
</dbReference>
<dbReference type="InterPro" id="IPR035097">
    <property type="entry name" value="M29_N-terminal"/>
</dbReference>
<evidence type="ECO:0000256" key="2">
    <source>
        <dbReference type="ARBA" id="ARBA00001946"/>
    </source>
</evidence>
<dbReference type="Pfam" id="PF02073">
    <property type="entry name" value="Peptidase_M29"/>
    <property type="match status" value="1"/>
</dbReference>
<dbReference type="GO" id="GO:0046872">
    <property type="term" value="F:metal ion binding"/>
    <property type="evidence" value="ECO:0007669"/>
    <property type="project" value="UniProtKB-KW"/>
</dbReference>
<keyword evidence="11" id="KW-1185">Reference proteome</keyword>
<evidence type="ECO:0000256" key="8">
    <source>
        <dbReference type="ARBA" id="ARBA00022801"/>
    </source>
</evidence>
<dbReference type="eggNOG" id="COG2309">
    <property type="taxonomic scope" value="Bacteria"/>
</dbReference>
<dbReference type="PANTHER" id="PTHR34448:SF3">
    <property type="entry name" value="AMINOPEPTIDASE AMPS"/>
    <property type="match status" value="1"/>
</dbReference>
<dbReference type="PANTHER" id="PTHR34448">
    <property type="entry name" value="AMINOPEPTIDASE"/>
    <property type="match status" value="1"/>
</dbReference>
<dbReference type="InterPro" id="IPR052170">
    <property type="entry name" value="M29_Exopeptidase"/>
</dbReference>
<dbReference type="EMBL" id="JNVM01000017">
    <property type="protein sequence ID" value="KEQ24003.1"/>
    <property type="molecule type" value="Genomic_DNA"/>
</dbReference>
<keyword evidence="9" id="KW-0482">Metalloprotease</keyword>
<evidence type="ECO:0000256" key="3">
    <source>
        <dbReference type="ARBA" id="ARBA00001947"/>
    </source>
</evidence>
<name>A0A081NZY0_9BACL</name>
<dbReference type="SUPFAM" id="SSF144052">
    <property type="entry name" value="Thermophilic metalloprotease-like"/>
    <property type="match status" value="1"/>
</dbReference>
<evidence type="ECO:0000256" key="9">
    <source>
        <dbReference type="ARBA" id="ARBA00023049"/>
    </source>
</evidence>
<dbReference type="MEROPS" id="M29.002"/>